<feature type="transmembrane region" description="Helical" evidence="1">
    <location>
        <begin position="21"/>
        <end position="43"/>
    </location>
</feature>
<evidence type="ECO:0000313" key="2">
    <source>
        <dbReference type="EMBL" id="KAF0717445.1"/>
    </source>
</evidence>
<reference evidence="2" key="1">
    <citation type="submission" date="2019-06" db="EMBL/GenBank/DDBJ databases">
        <title>Genomics analysis of Aphanomyces spp. identifies a new class of oomycete effector associated with host adaptation.</title>
        <authorList>
            <person name="Gaulin E."/>
        </authorList>
    </citation>
    <scope>NUCLEOTIDE SEQUENCE</scope>
    <source>
        <strain evidence="2">CBS 578.67</strain>
    </source>
</reference>
<name>A0A6A4ZNL3_9STRA</name>
<dbReference type="OrthoDB" id="78003at2759"/>
<organism evidence="2">
    <name type="scientific">Aphanomyces stellatus</name>
    <dbReference type="NCBI Taxonomy" id="120398"/>
    <lineage>
        <taxon>Eukaryota</taxon>
        <taxon>Sar</taxon>
        <taxon>Stramenopiles</taxon>
        <taxon>Oomycota</taxon>
        <taxon>Saprolegniomycetes</taxon>
        <taxon>Saprolegniales</taxon>
        <taxon>Verrucalvaceae</taxon>
        <taxon>Aphanomyces</taxon>
    </lineage>
</organism>
<proteinExistence type="predicted"/>
<dbReference type="EMBL" id="VJMH01000249">
    <property type="protein sequence ID" value="KAF0717445.1"/>
    <property type="molecule type" value="Genomic_DNA"/>
</dbReference>
<keyword evidence="1" id="KW-1133">Transmembrane helix</keyword>
<accession>A0A6A4ZNL3</accession>
<sequence>MLVLPETTKPRLVDPKTSRRYGITALGCGYILASTASSVYYLFQFDPASANDLWWAKYTPNGHQALTVDIFNMRLATRASGSTDVLAATIDKTYADDAAATTEMYSSYPRRLVLQDFTSVEYAVTNLRVLNAPRFGFMLTQYCYVDLAKAFEVAHTASRQQRCANRHSANGAVFFETVLRNLIWDDFLAFYGGDGGMFTVAIQVWLEQLPAGQKWLATTAAARATTTTAQEAAYWRSMNISYFKLQWHNRWHTGVDETMEIENALGLRSTITLKRLAYATTTWTSTVMYWTVLYDLYFMASFNRSLIRSADNTFTESPAIDFESLISLQAENHGTQIESQVDLFRAMVGPFRSVDTYYVAVPAALLALYDAFHSRLDDALATSGLSTAFNAIPTIPFQPTPPAWSNSNHVFYGGNPMCLYHSALPYVQDTFSFSDPCVTLPPLLVTATKYSSLFAAMALGNQFQP</sequence>
<keyword evidence="1" id="KW-0472">Membrane</keyword>
<gene>
    <name evidence="2" type="ORF">As57867_002278</name>
</gene>
<feature type="non-terminal residue" evidence="2">
    <location>
        <position position="465"/>
    </location>
</feature>
<dbReference type="AlphaFoldDB" id="A0A6A4ZNL3"/>
<keyword evidence="1" id="KW-0812">Transmembrane</keyword>
<evidence type="ECO:0000256" key="1">
    <source>
        <dbReference type="SAM" id="Phobius"/>
    </source>
</evidence>
<comment type="caution">
    <text evidence="2">The sequence shown here is derived from an EMBL/GenBank/DDBJ whole genome shotgun (WGS) entry which is preliminary data.</text>
</comment>
<protein>
    <submittedName>
        <fullName evidence="2">Uncharacterized protein</fullName>
    </submittedName>
</protein>